<keyword evidence="3" id="KW-0809">Transit peptide</keyword>
<sequence length="379" mass="43184">MHKSSCLTLNLSFGKIRQFKIGMCENLCQWNPAVNISTLRNTAGNCSPATPFQSSVQSNSWKKKMRRLVRNWNCRLLLNAKSGQRVVRHASAQQKIASQEDGADKNGFGAKHCMSLVEKYDYENYLCTLLLPRELRRAAFALRAFNVEVSRSVSGHFWHDSIDKCFESESQRSYVEDQPVLRELKHTVGSRKLNKIYLRRLVTARERPTNQGFETIRELEEYAEQAFSSLLLLLLEVSGVRDLQADHAASHLGKAQGIATLLRAIPLTGRQQAVCVPLEVLVRHGVNQERIIRGRSEDKGVEECIFEVASAANSHLKLARQLHDQMSPQVRKIFLSAVATDAYLERLRRANFLLTHKSCVGRDTMLPARLFWKSLFNRY</sequence>
<evidence type="ECO:0000313" key="7">
    <source>
        <dbReference type="EMBL" id="KAI8033204.1"/>
    </source>
</evidence>
<comment type="similarity">
    <text evidence="6">Belongs to the NDUFAF6 family.</text>
</comment>
<evidence type="ECO:0000313" key="8">
    <source>
        <dbReference type="Proteomes" id="UP001059596"/>
    </source>
</evidence>
<dbReference type="EMBL" id="JAMKOV010000168">
    <property type="protein sequence ID" value="KAI8033204.1"/>
    <property type="molecule type" value="Genomic_DNA"/>
</dbReference>
<organism evidence="7 8">
    <name type="scientific">Drosophila gunungcola</name>
    <name type="common">fruit fly</name>
    <dbReference type="NCBI Taxonomy" id="103775"/>
    <lineage>
        <taxon>Eukaryota</taxon>
        <taxon>Metazoa</taxon>
        <taxon>Ecdysozoa</taxon>
        <taxon>Arthropoda</taxon>
        <taxon>Hexapoda</taxon>
        <taxon>Insecta</taxon>
        <taxon>Pterygota</taxon>
        <taxon>Neoptera</taxon>
        <taxon>Endopterygota</taxon>
        <taxon>Diptera</taxon>
        <taxon>Brachycera</taxon>
        <taxon>Muscomorpha</taxon>
        <taxon>Ephydroidea</taxon>
        <taxon>Drosophilidae</taxon>
        <taxon>Drosophila</taxon>
        <taxon>Sophophora</taxon>
    </lineage>
</organism>
<proteinExistence type="inferred from homology"/>
<evidence type="ECO:0000256" key="2">
    <source>
        <dbReference type="ARBA" id="ARBA00022792"/>
    </source>
</evidence>
<dbReference type="SUPFAM" id="SSF48576">
    <property type="entry name" value="Terpenoid synthases"/>
    <property type="match status" value="1"/>
</dbReference>
<keyword evidence="4" id="KW-0496">Mitochondrion</keyword>
<evidence type="ECO:0000256" key="6">
    <source>
        <dbReference type="ARBA" id="ARBA00038273"/>
    </source>
</evidence>
<evidence type="ECO:0008006" key="9">
    <source>
        <dbReference type="Google" id="ProtNLM"/>
    </source>
</evidence>
<keyword evidence="2" id="KW-0999">Mitochondrion inner membrane</keyword>
<dbReference type="PANTHER" id="PTHR21181">
    <property type="match status" value="1"/>
</dbReference>
<keyword evidence="5" id="KW-0472">Membrane</keyword>
<name>A0A9P9YA52_9MUSC</name>
<reference evidence="7" key="1">
    <citation type="journal article" date="2023" name="Genome Biol. Evol.">
        <title>Long-read-based Genome Assembly of Drosophila gunungcola Reveals Fewer Chemosensory Genes in Flower-breeding Species.</title>
        <authorList>
            <person name="Negi A."/>
            <person name="Liao B.Y."/>
            <person name="Yeh S.D."/>
        </authorList>
    </citation>
    <scope>NUCLEOTIDE SEQUENCE</scope>
    <source>
        <strain evidence="7">Sukarami</strain>
    </source>
</reference>
<protein>
    <recommendedName>
        <fullName evidence="9">NADH dehydrogenase (Ubiquinone) complex I, assembly factor 6</fullName>
    </recommendedName>
</protein>
<dbReference type="GO" id="GO:0005743">
    <property type="term" value="C:mitochondrial inner membrane"/>
    <property type="evidence" value="ECO:0007669"/>
    <property type="project" value="UniProtKB-SubCell"/>
</dbReference>
<dbReference type="Proteomes" id="UP001059596">
    <property type="component" value="Unassembled WGS sequence"/>
</dbReference>
<dbReference type="PANTHER" id="PTHR21181:SF13">
    <property type="entry name" value="NADH DEHYDROGENASE (UBIQUINONE) COMPLEX I, ASSEMBLY FACTOR 6"/>
    <property type="match status" value="1"/>
</dbReference>
<gene>
    <name evidence="7" type="ORF">M5D96_014038</name>
</gene>
<evidence type="ECO:0000256" key="5">
    <source>
        <dbReference type="ARBA" id="ARBA00023136"/>
    </source>
</evidence>
<dbReference type="Pfam" id="PF00494">
    <property type="entry name" value="SQS_PSY"/>
    <property type="match status" value="1"/>
</dbReference>
<dbReference type="InterPro" id="IPR002060">
    <property type="entry name" value="Squ/phyt_synthse"/>
</dbReference>
<comment type="subcellular location">
    <subcellularLocation>
        <location evidence="1">Mitochondrion inner membrane</location>
    </subcellularLocation>
</comment>
<evidence type="ECO:0000256" key="1">
    <source>
        <dbReference type="ARBA" id="ARBA00004273"/>
    </source>
</evidence>
<keyword evidence="8" id="KW-1185">Reference proteome</keyword>
<dbReference type="Gene3D" id="1.10.600.10">
    <property type="entry name" value="Farnesyl Diphosphate Synthase"/>
    <property type="match status" value="1"/>
</dbReference>
<dbReference type="GO" id="GO:0032981">
    <property type="term" value="P:mitochondrial respiratory chain complex I assembly"/>
    <property type="evidence" value="ECO:0007669"/>
    <property type="project" value="TreeGrafter"/>
</dbReference>
<accession>A0A9P9YA52</accession>
<dbReference type="InterPro" id="IPR008949">
    <property type="entry name" value="Isoprenoid_synthase_dom_sf"/>
</dbReference>
<dbReference type="AlphaFoldDB" id="A0A9P9YA52"/>
<evidence type="ECO:0000256" key="4">
    <source>
        <dbReference type="ARBA" id="ARBA00023128"/>
    </source>
</evidence>
<comment type="caution">
    <text evidence="7">The sequence shown here is derived from an EMBL/GenBank/DDBJ whole genome shotgun (WGS) entry which is preliminary data.</text>
</comment>
<evidence type="ECO:0000256" key="3">
    <source>
        <dbReference type="ARBA" id="ARBA00022946"/>
    </source>
</evidence>